<protein>
    <submittedName>
        <fullName evidence="3">Uncharacterized protein</fullName>
    </submittedName>
</protein>
<evidence type="ECO:0000313" key="4">
    <source>
        <dbReference type="Proteomes" id="UP001181258"/>
    </source>
</evidence>
<comment type="caution">
    <text evidence="3">The sequence shown here is derived from an EMBL/GenBank/DDBJ whole genome shotgun (WGS) entry which is preliminary data.</text>
</comment>
<accession>A0AAE4LF57</accession>
<dbReference type="Proteomes" id="UP001181258">
    <property type="component" value="Unassembled WGS sequence"/>
</dbReference>
<evidence type="ECO:0000313" key="3">
    <source>
        <dbReference type="EMBL" id="MDU0249656.1"/>
    </source>
</evidence>
<reference evidence="1" key="1">
    <citation type="submission" date="2021-10" db="EMBL/GenBank/DDBJ databases">
        <title>Collection of gut derived symbiotic bacterial strains cultured from healthy donors.</title>
        <authorList>
            <person name="Lin H."/>
            <person name="Littmann E."/>
            <person name="Kohout C."/>
            <person name="Pamer E.G."/>
        </authorList>
    </citation>
    <scope>NUCLEOTIDE SEQUENCE</scope>
    <source>
        <strain evidence="1">DFI.1.167</strain>
    </source>
</reference>
<sequence>MSLADKSCDVPLMVWGEAIKTDRRHCRLQKDRWWRLLQGQQVGLIDTCGKCAIVLALPQRRVHSI</sequence>
<dbReference type="Proteomes" id="UP001199363">
    <property type="component" value="Unassembled WGS sequence"/>
</dbReference>
<dbReference type="EMBL" id="JAWDHD010000011">
    <property type="protein sequence ID" value="MDU0249656.1"/>
    <property type="molecule type" value="Genomic_DNA"/>
</dbReference>
<organism evidence="3 4">
    <name type="scientific">Phocaeicola vulgatus</name>
    <name type="common">Bacteroides vulgatus</name>
    <dbReference type="NCBI Taxonomy" id="821"/>
    <lineage>
        <taxon>Bacteria</taxon>
        <taxon>Pseudomonadati</taxon>
        <taxon>Bacteroidota</taxon>
        <taxon>Bacteroidia</taxon>
        <taxon>Bacteroidales</taxon>
        <taxon>Bacteroidaceae</taxon>
        <taxon>Phocaeicola</taxon>
    </lineage>
</organism>
<reference evidence="3" key="3">
    <citation type="submission" date="2023-10" db="EMBL/GenBank/DDBJ databases">
        <title>Genome of potential pathogenic bacteria in Crohn's disease.</title>
        <authorList>
            <person name="Rodriguez-Palacios A."/>
        </authorList>
    </citation>
    <scope>NUCLEOTIDE SEQUENCE</scope>
    <source>
        <strain evidence="3">CavFT-hAR107</strain>
    </source>
</reference>
<evidence type="ECO:0000313" key="2">
    <source>
        <dbReference type="EMBL" id="MDB0853554.1"/>
    </source>
</evidence>
<dbReference type="Proteomes" id="UP001210999">
    <property type="component" value="Unassembled WGS sequence"/>
</dbReference>
<gene>
    <name evidence="1" type="ORF">LI282_14695</name>
    <name evidence="2" type="ORF">PL594_18815</name>
    <name evidence="3" type="ORF">RVY68_13410</name>
</gene>
<proteinExistence type="predicted"/>
<evidence type="ECO:0000313" key="1">
    <source>
        <dbReference type="EMBL" id="MCB7282278.1"/>
    </source>
</evidence>
<dbReference type="AlphaFoldDB" id="A0AAE4LF57"/>
<dbReference type="EMBL" id="JAQKEI010000031">
    <property type="protein sequence ID" value="MDB0853554.1"/>
    <property type="molecule type" value="Genomic_DNA"/>
</dbReference>
<name>A0AAE4LF57_PHOVU</name>
<reference evidence="2" key="2">
    <citation type="submission" date="2023-01" db="EMBL/GenBank/DDBJ databases">
        <title>Human gut microbiome strain richness.</title>
        <authorList>
            <person name="Chen-Liaw A."/>
        </authorList>
    </citation>
    <scope>NUCLEOTIDE SEQUENCE</scope>
    <source>
        <strain evidence="2">H9_m1001271B151109d0_201107</strain>
    </source>
</reference>
<dbReference type="EMBL" id="JAJCQG010000049">
    <property type="protein sequence ID" value="MCB7282278.1"/>
    <property type="molecule type" value="Genomic_DNA"/>
</dbReference>
<dbReference type="RefSeq" id="WP_171030728.1">
    <property type="nucleotide sequence ID" value="NZ_CAXTBS010000078.1"/>
</dbReference>